<dbReference type="InterPro" id="IPR019587">
    <property type="entry name" value="Polyketide_cyclase/dehydratase"/>
</dbReference>
<reference evidence="1 2" key="1">
    <citation type="submission" date="2019-10" db="EMBL/GenBank/DDBJ databases">
        <title>Whole genome shotgun sequence of Acrocarpospora pleiomorpha NBRC 16267.</title>
        <authorList>
            <person name="Ichikawa N."/>
            <person name="Kimura A."/>
            <person name="Kitahashi Y."/>
            <person name="Komaki H."/>
            <person name="Oguchi A."/>
        </authorList>
    </citation>
    <scope>NUCLEOTIDE SEQUENCE [LARGE SCALE GENOMIC DNA]</scope>
    <source>
        <strain evidence="1 2">NBRC 16267</strain>
    </source>
</reference>
<evidence type="ECO:0000313" key="1">
    <source>
        <dbReference type="EMBL" id="GES22396.1"/>
    </source>
</evidence>
<accession>A0A5M3XNS6</accession>
<comment type="caution">
    <text evidence="1">The sequence shown here is derived from an EMBL/GenBank/DDBJ whole genome shotgun (WGS) entry which is preliminary data.</text>
</comment>
<evidence type="ECO:0008006" key="3">
    <source>
        <dbReference type="Google" id="ProtNLM"/>
    </source>
</evidence>
<protein>
    <recommendedName>
        <fullName evidence="3">Polyketide cyclase</fullName>
    </recommendedName>
</protein>
<dbReference type="SUPFAM" id="SSF55961">
    <property type="entry name" value="Bet v1-like"/>
    <property type="match status" value="1"/>
</dbReference>
<dbReference type="EMBL" id="BLAF01000030">
    <property type="protein sequence ID" value="GES22396.1"/>
    <property type="molecule type" value="Genomic_DNA"/>
</dbReference>
<dbReference type="Gene3D" id="3.30.530.20">
    <property type="match status" value="1"/>
</dbReference>
<dbReference type="InterPro" id="IPR023393">
    <property type="entry name" value="START-like_dom_sf"/>
</dbReference>
<name>A0A5M3XNS6_9ACTN</name>
<sequence>MAREPFSSTGIDAGHRSLDRRDDIDEALGQEIGMASIHTEVVINSRPEQVWAAIRDVGAVHVRLLPDRVVDTRLEGHVRILVLPDGRIIRELIVDVDDTARRLAYAVIEGARPPITHHHASFQVFPEGSDRSRLVWITDLLPDALATDTRARVERGAQDMKRTLEDAAIV</sequence>
<proteinExistence type="predicted"/>
<gene>
    <name evidence="1" type="ORF">Aple_052930</name>
</gene>
<dbReference type="AlphaFoldDB" id="A0A5M3XNS6"/>
<keyword evidence="2" id="KW-1185">Reference proteome</keyword>
<dbReference type="RefSeq" id="WP_246264779.1">
    <property type="nucleotide sequence ID" value="NZ_BLAF01000030.1"/>
</dbReference>
<dbReference type="Pfam" id="PF10604">
    <property type="entry name" value="Polyketide_cyc2"/>
    <property type="match status" value="1"/>
</dbReference>
<dbReference type="Proteomes" id="UP000377595">
    <property type="component" value="Unassembled WGS sequence"/>
</dbReference>
<dbReference type="CDD" id="cd07821">
    <property type="entry name" value="PYR_PYL_RCAR_like"/>
    <property type="match status" value="1"/>
</dbReference>
<organism evidence="1 2">
    <name type="scientific">Acrocarpospora pleiomorpha</name>
    <dbReference type="NCBI Taxonomy" id="90975"/>
    <lineage>
        <taxon>Bacteria</taxon>
        <taxon>Bacillati</taxon>
        <taxon>Actinomycetota</taxon>
        <taxon>Actinomycetes</taxon>
        <taxon>Streptosporangiales</taxon>
        <taxon>Streptosporangiaceae</taxon>
        <taxon>Acrocarpospora</taxon>
    </lineage>
</organism>
<evidence type="ECO:0000313" key="2">
    <source>
        <dbReference type="Proteomes" id="UP000377595"/>
    </source>
</evidence>